<dbReference type="Proteomes" id="UP001601197">
    <property type="component" value="Unassembled WGS sequence"/>
</dbReference>
<keyword evidence="4" id="KW-1185">Reference proteome</keyword>
<name>A0ABW6L5L1_9ACTN</name>
<dbReference type="Pfam" id="PF13751">
    <property type="entry name" value="DDE_Tnp_1_6"/>
    <property type="match status" value="1"/>
</dbReference>
<evidence type="ECO:0000259" key="1">
    <source>
        <dbReference type="Pfam" id="PF05598"/>
    </source>
</evidence>
<evidence type="ECO:0000313" key="4">
    <source>
        <dbReference type="Proteomes" id="UP001601197"/>
    </source>
</evidence>
<dbReference type="InterPro" id="IPR025668">
    <property type="entry name" value="Tnp_DDE_dom"/>
</dbReference>
<reference evidence="3 4" key="1">
    <citation type="submission" date="2024-10" db="EMBL/GenBank/DDBJ databases">
        <title>The Natural Products Discovery Center: Release of the First 8490 Sequenced Strains for Exploring Actinobacteria Biosynthetic Diversity.</title>
        <authorList>
            <person name="Kalkreuter E."/>
            <person name="Kautsar S.A."/>
            <person name="Yang D."/>
            <person name="Bader C.D."/>
            <person name="Teijaro C.N."/>
            <person name="Fluegel L."/>
            <person name="Davis C.M."/>
            <person name="Simpson J.R."/>
            <person name="Lauterbach L."/>
            <person name="Steele A.D."/>
            <person name="Gui C."/>
            <person name="Meng S."/>
            <person name="Li G."/>
            <person name="Viehrig K."/>
            <person name="Ye F."/>
            <person name="Su P."/>
            <person name="Kiefer A.F."/>
            <person name="Nichols A."/>
            <person name="Cepeda A.J."/>
            <person name="Yan W."/>
            <person name="Fan B."/>
            <person name="Jiang Y."/>
            <person name="Adhikari A."/>
            <person name="Zheng C.-J."/>
            <person name="Schuster L."/>
            <person name="Cowan T.M."/>
            <person name="Smanski M.J."/>
            <person name="Chevrette M.G."/>
            <person name="De Carvalho L.P.S."/>
            <person name="Shen B."/>
        </authorList>
    </citation>
    <scope>NUCLEOTIDE SEQUENCE [LARGE SCALE GENOMIC DNA]</scope>
    <source>
        <strain evidence="3 4">NPDC007147</strain>
    </source>
</reference>
<dbReference type="Pfam" id="PF05598">
    <property type="entry name" value="DUF772"/>
    <property type="match status" value="1"/>
</dbReference>
<sequence length="554" mass="61935">MSLWPRRGLIEVPATTVEVARAAFPRGCMAMRLRDLLGELFEDEQFTELFAVRGRPALAPGRLALVSVMQFAEGLTDRQAADAVRSRLDWKYLLGLELRDAGFDDSVLSEFRARLAETGSAERLLFDAVLDRLREAGWAAPGGRQRTDSTHVLAAVRTLQRLELAGEAVRAALEAIAATEPDWLTGWVPVDWFARYGPRADAYRLPREESERLAVNLQFAEDGYRLLEQVHAPQTPSLLRQLSTVEALRRIWIQQFYRDQDGVHRRESKGSGRPPGAAAIVSPYDLDARFRVKRSMGWTGYSVQLSEASSDDLPHLITYVATAPATEADVDTTDRVHDALDKRGLLPDEHYADSAYVTAEKVLKAHDRGVELIGPVNQGNQWQSRTEDAFDTDAFTIDWDTLTATCPQGHPNTWSGTGLDRHGNPRVMFTFSMTDCTPCPERSRCTRAKTAARTVTLRPREQHELLRRLHIEQATEQWHRRYGHRAGVEGTISQAVRAFGLRRSRYRGLAKTAVQHVLTATAINLTRLDAWLTGTPLGHTRISHLAALAPARPG</sequence>
<feature type="domain" description="Transposase InsH N-terminal" evidence="1">
    <location>
        <begin position="22"/>
        <end position="114"/>
    </location>
</feature>
<dbReference type="EMBL" id="JBIAFJ010000056">
    <property type="protein sequence ID" value="MFE9174465.1"/>
    <property type="molecule type" value="Genomic_DNA"/>
</dbReference>
<dbReference type="PANTHER" id="PTHR35604">
    <property type="entry name" value="TRANSPOSASE INSH FOR INSERTION SEQUENCE ELEMENT IS5A-RELATED"/>
    <property type="match status" value="1"/>
</dbReference>
<dbReference type="NCBIfam" id="NF033551">
    <property type="entry name" value="transpos_IS1182"/>
    <property type="match status" value="1"/>
</dbReference>
<feature type="domain" description="Transposase DDE" evidence="2">
    <location>
        <begin position="405"/>
        <end position="528"/>
    </location>
</feature>
<comment type="caution">
    <text evidence="3">The sequence shown here is derived from an EMBL/GenBank/DDBJ whole genome shotgun (WGS) entry which is preliminary data.</text>
</comment>
<dbReference type="InterPro" id="IPR008490">
    <property type="entry name" value="Transposase_InsH_N"/>
</dbReference>
<gene>
    <name evidence="3" type="ORF">ACFYNZ_34375</name>
</gene>
<organism evidence="3 4">
    <name type="scientific">Streptomyces kebangsaanensis</name>
    <dbReference type="NCBI Taxonomy" id="864058"/>
    <lineage>
        <taxon>Bacteria</taxon>
        <taxon>Bacillati</taxon>
        <taxon>Actinomycetota</taxon>
        <taxon>Actinomycetes</taxon>
        <taxon>Kitasatosporales</taxon>
        <taxon>Streptomycetaceae</taxon>
        <taxon>Streptomyces</taxon>
    </lineage>
</organism>
<protein>
    <submittedName>
        <fullName evidence="3">IS1182 family transposase</fullName>
    </submittedName>
</protein>
<proteinExistence type="predicted"/>
<dbReference type="PANTHER" id="PTHR35604:SF2">
    <property type="entry name" value="TRANSPOSASE INSH FOR INSERTION SEQUENCE ELEMENT IS5A-RELATED"/>
    <property type="match status" value="1"/>
</dbReference>
<evidence type="ECO:0000313" key="3">
    <source>
        <dbReference type="EMBL" id="MFE9174465.1"/>
    </source>
</evidence>
<dbReference type="InterPro" id="IPR047629">
    <property type="entry name" value="IS1182_transpos"/>
</dbReference>
<evidence type="ECO:0000259" key="2">
    <source>
        <dbReference type="Pfam" id="PF13751"/>
    </source>
</evidence>
<accession>A0ABW6L5L1</accession>
<dbReference type="RefSeq" id="WP_073952016.1">
    <property type="nucleotide sequence ID" value="NZ_JBIAFJ010000056.1"/>
</dbReference>